<protein>
    <submittedName>
        <fullName evidence="1">Uncharacterized protein</fullName>
    </submittedName>
</protein>
<organism evidence="1">
    <name type="scientific">Arundo donax</name>
    <name type="common">Giant reed</name>
    <name type="synonym">Donax arundinaceus</name>
    <dbReference type="NCBI Taxonomy" id="35708"/>
    <lineage>
        <taxon>Eukaryota</taxon>
        <taxon>Viridiplantae</taxon>
        <taxon>Streptophyta</taxon>
        <taxon>Embryophyta</taxon>
        <taxon>Tracheophyta</taxon>
        <taxon>Spermatophyta</taxon>
        <taxon>Magnoliopsida</taxon>
        <taxon>Liliopsida</taxon>
        <taxon>Poales</taxon>
        <taxon>Poaceae</taxon>
        <taxon>PACMAD clade</taxon>
        <taxon>Arundinoideae</taxon>
        <taxon>Arundineae</taxon>
        <taxon>Arundo</taxon>
    </lineage>
</organism>
<reference evidence="1" key="1">
    <citation type="submission" date="2014-09" db="EMBL/GenBank/DDBJ databases">
        <authorList>
            <person name="Magalhaes I.L.F."/>
            <person name="Oliveira U."/>
            <person name="Santos F.R."/>
            <person name="Vidigal T.H.D.A."/>
            <person name="Brescovit A.D."/>
            <person name="Santos A.J."/>
        </authorList>
    </citation>
    <scope>NUCLEOTIDE SEQUENCE</scope>
    <source>
        <tissue evidence="1">Shoot tissue taken approximately 20 cm above the soil surface</tissue>
    </source>
</reference>
<dbReference type="AlphaFoldDB" id="A0A0A8ZIE6"/>
<accession>A0A0A8ZIE6</accession>
<evidence type="ECO:0000313" key="1">
    <source>
        <dbReference type="EMBL" id="JAD36520.1"/>
    </source>
</evidence>
<dbReference type="EMBL" id="GBRH01261375">
    <property type="protein sequence ID" value="JAD36520.1"/>
    <property type="molecule type" value="Transcribed_RNA"/>
</dbReference>
<reference evidence="1" key="2">
    <citation type="journal article" date="2015" name="Data Brief">
        <title>Shoot transcriptome of the giant reed, Arundo donax.</title>
        <authorList>
            <person name="Barrero R.A."/>
            <person name="Guerrero F.D."/>
            <person name="Moolhuijzen P."/>
            <person name="Goolsby J.A."/>
            <person name="Tidwell J."/>
            <person name="Bellgard S.E."/>
            <person name="Bellgard M.I."/>
        </authorList>
    </citation>
    <scope>NUCLEOTIDE SEQUENCE</scope>
    <source>
        <tissue evidence="1">Shoot tissue taken approximately 20 cm above the soil surface</tissue>
    </source>
</reference>
<sequence>MLFHLKHTQEEWKLQQHICFIFYCTIMLCAHHSSTALRQ</sequence>
<proteinExistence type="predicted"/>
<name>A0A0A8ZIE6_ARUDO</name>